<accession>A0A0B4X002</accession>
<dbReference type="AlphaFoldDB" id="A0A0B4X002"/>
<dbReference type="PANTHER" id="PTHR48094">
    <property type="entry name" value="PROTEIN/NUCLEIC ACID DEGLYCASE DJ-1-RELATED"/>
    <property type="match status" value="1"/>
</dbReference>
<keyword evidence="2" id="KW-0645">Protease</keyword>
<evidence type="ECO:0000259" key="1">
    <source>
        <dbReference type="Pfam" id="PF01965"/>
    </source>
</evidence>
<sequence length="192" mass="20185">MTRLAVVLTEAFADWEVGQLTASARTEFGFDVVTAAPGGAEVRSMGGLRVTPDTAAEALRAEAFNGLVLCGGMIWETEKAPDLKPVIDDFMGRGKLVAGICGATLALAKAGALNNAAHTSNALRFIADLPGYCGHAHYKDAPAAVRDGMLVTAPGSAPTTFAAEIYRALDFRNEDLDQYLLMFGAEHQPKAA</sequence>
<name>A0A0B4X002_9HYPH</name>
<organism evidence="2 3">
    <name type="scientific">Rhizobium gallicum bv. gallicum R602sp</name>
    <dbReference type="NCBI Taxonomy" id="1041138"/>
    <lineage>
        <taxon>Bacteria</taxon>
        <taxon>Pseudomonadati</taxon>
        <taxon>Pseudomonadota</taxon>
        <taxon>Alphaproteobacteria</taxon>
        <taxon>Hyphomicrobiales</taxon>
        <taxon>Rhizobiaceae</taxon>
        <taxon>Rhizobium/Agrobacterium group</taxon>
        <taxon>Rhizobium</taxon>
    </lineage>
</organism>
<keyword evidence="3" id="KW-1185">Reference proteome</keyword>
<dbReference type="GO" id="GO:0006508">
    <property type="term" value="P:proteolysis"/>
    <property type="evidence" value="ECO:0007669"/>
    <property type="project" value="UniProtKB-KW"/>
</dbReference>
<dbReference type="GO" id="GO:0005737">
    <property type="term" value="C:cytoplasm"/>
    <property type="evidence" value="ECO:0007669"/>
    <property type="project" value="TreeGrafter"/>
</dbReference>
<evidence type="ECO:0000313" key="2">
    <source>
        <dbReference type="EMBL" id="AJD40496.1"/>
    </source>
</evidence>
<dbReference type="KEGG" id="rga:RGR602_CH01138"/>
<proteinExistence type="predicted"/>
<protein>
    <submittedName>
        <fullName evidence="2">Intracellular protease/amidase ThiJ/PfpI family protein</fullName>
    </submittedName>
</protein>
<reference evidence="2 3" key="1">
    <citation type="submission" date="2013-11" db="EMBL/GenBank/DDBJ databases">
        <title>Complete genome sequence of Rhizobium gallicum bv. gallicum R602.</title>
        <authorList>
            <person name="Bustos P."/>
            <person name="Santamaria R.I."/>
            <person name="Lozano L."/>
            <person name="Acosta J.L."/>
            <person name="Ormeno-Orrillo E."/>
            <person name="Rogel M.A."/>
            <person name="Romero D."/>
            <person name="Cevallos M.A."/>
            <person name="Martinez-Romero E."/>
            <person name="Gonzalez V."/>
        </authorList>
    </citation>
    <scope>NUCLEOTIDE SEQUENCE [LARGE SCALE GENOMIC DNA]</scope>
    <source>
        <strain evidence="2 3">R602</strain>
    </source>
</reference>
<gene>
    <name evidence="2" type="ORF">RGR602_CH01138</name>
</gene>
<evidence type="ECO:0000313" key="3">
    <source>
        <dbReference type="Proteomes" id="UP000031368"/>
    </source>
</evidence>
<dbReference type="HOGENOM" id="CLU_000445_44_5_5"/>
<dbReference type="PANTHER" id="PTHR48094:SF19">
    <property type="entry name" value="DJ-1_PFPI DOMAIN-CONTAINING PROTEIN"/>
    <property type="match status" value="1"/>
</dbReference>
<dbReference type="Pfam" id="PF01965">
    <property type="entry name" value="DJ-1_PfpI"/>
    <property type="match status" value="1"/>
</dbReference>
<dbReference type="EMBL" id="CP006877">
    <property type="protein sequence ID" value="AJD40496.1"/>
    <property type="molecule type" value="Genomic_DNA"/>
</dbReference>
<dbReference type="InterPro" id="IPR002818">
    <property type="entry name" value="DJ-1/PfpI"/>
</dbReference>
<dbReference type="Proteomes" id="UP000031368">
    <property type="component" value="Chromosome"/>
</dbReference>
<dbReference type="Gene3D" id="3.40.50.880">
    <property type="match status" value="1"/>
</dbReference>
<dbReference type="RefSeq" id="WP_039844303.1">
    <property type="nucleotide sequence ID" value="NZ_CP006877.1"/>
</dbReference>
<keyword evidence="2" id="KW-0378">Hydrolase</keyword>
<dbReference type="CDD" id="cd03140">
    <property type="entry name" value="GATase1_PfpI_3"/>
    <property type="match status" value="1"/>
</dbReference>
<feature type="domain" description="DJ-1/PfpI" evidence="1">
    <location>
        <begin position="3"/>
        <end position="166"/>
    </location>
</feature>
<dbReference type="GO" id="GO:0008233">
    <property type="term" value="F:peptidase activity"/>
    <property type="evidence" value="ECO:0007669"/>
    <property type="project" value="UniProtKB-KW"/>
</dbReference>
<dbReference type="SUPFAM" id="SSF52317">
    <property type="entry name" value="Class I glutamine amidotransferase-like"/>
    <property type="match status" value="1"/>
</dbReference>
<dbReference type="InterPro" id="IPR050325">
    <property type="entry name" value="Prot/Nucl_acid_deglycase"/>
</dbReference>
<dbReference type="InterPro" id="IPR029062">
    <property type="entry name" value="Class_I_gatase-like"/>
</dbReference>